<reference evidence="18 19" key="1">
    <citation type="submission" date="2024-03" db="EMBL/GenBank/DDBJ databases">
        <title>Community enrichment and isolation of bacterial strains for fucoidan degradation.</title>
        <authorList>
            <person name="Sichert A."/>
        </authorList>
    </citation>
    <scope>NUCLEOTIDE SEQUENCE [LARGE SCALE GENOMIC DNA]</scope>
    <source>
        <strain evidence="18 19">AS62</strain>
    </source>
</reference>
<dbReference type="NCBIfam" id="NF006611">
    <property type="entry name" value="PRK09173.1"/>
    <property type="match status" value="1"/>
</dbReference>
<keyword evidence="19" id="KW-1185">Reference proteome</keyword>
<evidence type="ECO:0000256" key="4">
    <source>
        <dbReference type="ARBA" id="ARBA00022475"/>
    </source>
</evidence>
<keyword evidence="17" id="KW-0175">Coiled coil</keyword>
<evidence type="ECO:0000256" key="1">
    <source>
        <dbReference type="ARBA" id="ARBA00004377"/>
    </source>
</evidence>
<dbReference type="RefSeq" id="WP_018689437.1">
    <property type="nucleotide sequence ID" value="NZ_JBBMQO010000006.1"/>
</dbReference>
<comment type="subunit">
    <text evidence="14 15">F-type ATPases have 2 components, F(1) - the catalytic core - and F(0) - the membrane proton channel. F(1) has five subunits: alpha(3), beta(3), gamma(1), delta(1), epsilon(1). F(0) has three main subunits: a(1), b(2) and c(10-14). The alpha and beta chains form an alternating ring which encloses part of the gamma chain. F(1) is attached to F(0) by a central stalk formed by the gamma and epsilon chains, while a peripheral stalk is formed by the delta and b chains.</text>
</comment>
<evidence type="ECO:0000256" key="5">
    <source>
        <dbReference type="ARBA" id="ARBA00022547"/>
    </source>
</evidence>
<comment type="similarity">
    <text evidence="2 15 16">Belongs to the ATPase B chain family.</text>
</comment>
<protein>
    <recommendedName>
        <fullName evidence="15">ATP synthase subunit b</fullName>
    </recommendedName>
    <alternativeName>
        <fullName evidence="15">ATP synthase F(0) sector subunit b</fullName>
    </alternativeName>
    <alternativeName>
        <fullName evidence="15">ATPase subunit I</fullName>
    </alternativeName>
    <alternativeName>
        <fullName evidence="15">F-type ATPase subunit b</fullName>
        <shortName evidence="15">F-ATPase subunit b</shortName>
    </alternativeName>
</protein>
<keyword evidence="3 15" id="KW-0813">Transport</keyword>
<dbReference type="InterPro" id="IPR002146">
    <property type="entry name" value="ATP_synth_b/b'su_bac/chlpt"/>
</dbReference>
<dbReference type="CDD" id="cd06503">
    <property type="entry name" value="ATP-synt_Fo_b"/>
    <property type="match status" value="1"/>
</dbReference>
<keyword evidence="7 15" id="KW-0375">Hydrogen ion transport</keyword>
<accession>A0ABU9T7Q2</accession>
<comment type="subcellular location">
    <subcellularLocation>
        <location evidence="1">Cell inner membrane</location>
        <topology evidence="1">Single-pass membrane protein</topology>
    </subcellularLocation>
    <subcellularLocation>
        <location evidence="15">Cell membrane</location>
        <topology evidence="15">Single-pass membrane protein</topology>
    </subcellularLocation>
</comment>
<evidence type="ECO:0000313" key="18">
    <source>
        <dbReference type="EMBL" id="MEM5502150.1"/>
    </source>
</evidence>
<keyword evidence="10 15" id="KW-0472">Membrane</keyword>
<organism evidence="18 19">
    <name type="scientific">Ahrensia kielensis</name>
    <dbReference type="NCBI Taxonomy" id="76980"/>
    <lineage>
        <taxon>Bacteria</taxon>
        <taxon>Pseudomonadati</taxon>
        <taxon>Pseudomonadota</taxon>
        <taxon>Alphaproteobacteria</taxon>
        <taxon>Hyphomicrobiales</taxon>
        <taxon>Ahrensiaceae</taxon>
        <taxon>Ahrensia</taxon>
    </lineage>
</organism>
<gene>
    <name evidence="15" type="primary">atpF</name>
    <name evidence="18" type="ORF">WNY59_11160</name>
</gene>
<evidence type="ECO:0000256" key="12">
    <source>
        <dbReference type="ARBA" id="ARBA00025198"/>
    </source>
</evidence>
<feature type="coiled-coil region" evidence="17">
    <location>
        <begin position="28"/>
        <end position="94"/>
    </location>
</feature>
<sequence>MDATFWALVGLIIFFAVIAYFKVPAMIAKGLDGRADKIRNELEEARKLREEAEGVLAEYKRKSIEAEKEAENVVAAAKREADAIASEARAKTEEYVERRTQMAEQKIAQAETDAINAVRSTAVDVAVAATEKLLAEKMTAKSSGDLFKQSIAQVKSGLN</sequence>
<evidence type="ECO:0000256" key="14">
    <source>
        <dbReference type="ARBA" id="ARBA00025830"/>
    </source>
</evidence>
<keyword evidence="5 15" id="KW-0138">CF(0)</keyword>
<dbReference type="PANTHER" id="PTHR33445:SF1">
    <property type="entry name" value="ATP SYNTHASE SUBUNIT B"/>
    <property type="match status" value="1"/>
</dbReference>
<dbReference type="InterPro" id="IPR050059">
    <property type="entry name" value="ATP_synthase_B_chain"/>
</dbReference>
<dbReference type="HAMAP" id="MF_01398">
    <property type="entry name" value="ATP_synth_b_bprime"/>
    <property type="match status" value="1"/>
</dbReference>
<evidence type="ECO:0000256" key="16">
    <source>
        <dbReference type="RuleBase" id="RU003848"/>
    </source>
</evidence>
<evidence type="ECO:0000256" key="11">
    <source>
        <dbReference type="ARBA" id="ARBA00023310"/>
    </source>
</evidence>
<feature type="transmembrane region" description="Helical" evidence="15">
    <location>
        <begin position="6"/>
        <end position="28"/>
    </location>
</feature>
<keyword evidence="6 15" id="KW-0812">Transmembrane</keyword>
<evidence type="ECO:0000256" key="17">
    <source>
        <dbReference type="SAM" id="Coils"/>
    </source>
</evidence>
<keyword evidence="8 15" id="KW-1133">Transmembrane helix</keyword>
<evidence type="ECO:0000256" key="13">
    <source>
        <dbReference type="ARBA" id="ARBA00025614"/>
    </source>
</evidence>
<evidence type="ECO:0000256" key="10">
    <source>
        <dbReference type="ARBA" id="ARBA00023136"/>
    </source>
</evidence>
<proteinExistence type="inferred from homology"/>
<evidence type="ECO:0000256" key="9">
    <source>
        <dbReference type="ARBA" id="ARBA00023065"/>
    </source>
</evidence>
<evidence type="ECO:0000256" key="7">
    <source>
        <dbReference type="ARBA" id="ARBA00022781"/>
    </source>
</evidence>
<comment type="function">
    <text evidence="13">Component of the F(0) channel, it forms part of the peripheral stalk, linking F(1) to F(0). The b'-subunit is a diverged and duplicated form of b found in plants and photosynthetic bacteria.</text>
</comment>
<keyword evidence="11 15" id="KW-0066">ATP synthesis</keyword>
<evidence type="ECO:0000256" key="3">
    <source>
        <dbReference type="ARBA" id="ARBA00022448"/>
    </source>
</evidence>
<evidence type="ECO:0000256" key="15">
    <source>
        <dbReference type="HAMAP-Rule" id="MF_01398"/>
    </source>
</evidence>
<name>A0ABU9T7Q2_9HYPH</name>
<evidence type="ECO:0000256" key="8">
    <source>
        <dbReference type="ARBA" id="ARBA00022989"/>
    </source>
</evidence>
<dbReference type="Pfam" id="PF00430">
    <property type="entry name" value="ATP-synt_B"/>
    <property type="match status" value="1"/>
</dbReference>
<comment type="function">
    <text evidence="12 15">F(1)F(0) ATP synthase produces ATP from ADP in the presence of a proton or sodium gradient. F-type ATPases consist of two structural domains, F(1) containing the extramembraneous catalytic core and F(0) containing the membrane proton channel, linked together by a central stalk and a peripheral stalk. During catalysis, ATP synthesis in the catalytic domain of F(1) is coupled via a rotary mechanism of the central stalk subunits to proton translocation.</text>
</comment>
<comment type="caution">
    <text evidence="18">The sequence shown here is derived from an EMBL/GenBank/DDBJ whole genome shotgun (WGS) entry which is preliminary data.</text>
</comment>
<evidence type="ECO:0000256" key="6">
    <source>
        <dbReference type="ARBA" id="ARBA00022692"/>
    </source>
</evidence>
<evidence type="ECO:0000313" key="19">
    <source>
        <dbReference type="Proteomes" id="UP001477870"/>
    </source>
</evidence>
<keyword evidence="9 15" id="KW-0406">Ion transport</keyword>
<evidence type="ECO:0000256" key="2">
    <source>
        <dbReference type="ARBA" id="ARBA00005513"/>
    </source>
</evidence>
<dbReference type="EMBL" id="JBBMQO010000006">
    <property type="protein sequence ID" value="MEM5502150.1"/>
    <property type="molecule type" value="Genomic_DNA"/>
</dbReference>
<keyword evidence="4 15" id="KW-1003">Cell membrane</keyword>
<dbReference type="PANTHER" id="PTHR33445">
    <property type="entry name" value="ATP SYNTHASE SUBUNIT B', CHLOROPLASTIC"/>
    <property type="match status" value="1"/>
</dbReference>
<dbReference type="Proteomes" id="UP001477870">
    <property type="component" value="Unassembled WGS sequence"/>
</dbReference>